<evidence type="ECO:0008006" key="4">
    <source>
        <dbReference type="Google" id="ProtNLM"/>
    </source>
</evidence>
<evidence type="ECO:0000313" key="2">
    <source>
        <dbReference type="EMBL" id="KAE9535872.1"/>
    </source>
</evidence>
<organism evidence="2 3">
    <name type="scientific">Aphis glycines</name>
    <name type="common">Soybean aphid</name>
    <dbReference type="NCBI Taxonomy" id="307491"/>
    <lineage>
        <taxon>Eukaryota</taxon>
        <taxon>Metazoa</taxon>
        <taxon>Ecdysozoa</taxon>
        <taxon>Arthropoda</taxon>
        <taxon>Hexapoda</taxon>
        <taxon>Insecta</taxon>
        <taxon>Pterygota</taxon>
        <taxon>Neoptera</taxon>
        <taxon>Paraneoptera</taxon>
        <taxon>Hemiptera</taxon>
        <taxon>Sternorrhyncha</taxon>
        <taxon>Aphidomorpha</taxon>
        <taxon>Aphidoidea</taxon>
        <taxon>Aphididae</taxon>
        <taxon>Aphidini</taxon>
        <taxon>Aphis</taxon>
        <taxon>Aphis</taxon>
    </lineage>
</organism>
<feature type="transmembrane region" description="Helical" evidence="1">
    <location>
        <begin position="39"/>
        <end position="59"/>
    </location>
</feature>
<keyword evidence="1" id="KW-1133">Transmembrane helix</keyword>
<dbReference type="InterPro" id="IPR008983">
    <property type="entry name" value="Tumour_necrosis_fac-like_dom"/>
</dbReference>
<keyword evidence="1" id="KW-0472">Membrane</keyword>
<reference evidence="2 3" key="1">
    <citation type="submission" date="2019-08" db="EMBL/GenBank/DDBJ databases">
        <title>The genome of the soybean aphid Biotype 1, its phylome, world population structure and adaptation to the North American continent.</title>
        <authorList>
            <person name="Giordano R."/>
            <person name="Donthu R.K."/>
            <person name="Hernandez A.G."/>
            <person name="Wright C.L."/>
            <person name="Zimin A.V."/>
        </authorList>
    </citation>
    <scope>NUCLEOTIDE SEQUENCE [LARGE SCALE GENOMIC DNA]</scope>
    <source>
        <tissue evidence="2">Whole aphids</tissue>
    </source>
</reference>
<evidence type="ECO:0000256" key="1">
    <source>
        <dbReference type="SAM" id="Phobius"/>
    </source>
</evidence>
<keyword evidence="3" id="KW-1185">Reference proteome</keyword>
<accession>A0A6G0TMZ6</accession>
<gene>
    <name evidence="2" type="ORF">AGLY_007773</name>
</gene>
<keyword evidence="1" id="KW-0812">Transmembrane</keyword>
<dbReference type="Proteomes" id="UP000475862">
    <property type="component" value="Unassembled WGS sequence"/>
</dbReference>
<dbReference type="Gene3D" id="2.60.120.40">
    <property type="match status" value="1"/>
</dbReference>
<dbReference type="OrthoDB" id="5947373at2759"/>
<evidence type="ECO:0000313" key="3">
    <source>
        <dbReference type="Proteomes" id="UP000475862"/>
    </source>
</evidence>
<comment type="caution">
    <text evidence="2">The sequence shown here is derived from an EMBL/GenBank/DDBJ whole genome shotgun (WGS) entry which is preliminary data.</text>
</comment>
<dbReference type="AlphaFoldDB" id="A0A6G0TMZ6"/>
<dbReference type="EMBL" id="VYZN01000025">
    <property type="protein sequence ID" value="KAE9535872.1"/>
    <property type="molecule type" value="Genomic_DNA"/>
</dbReference>
<protein>
    <recommendedName>
        <fullName evidence="4">TNF family profile domain-containing protein</fullName>
    </recommendedName>
</protein>
<proteinExistence type="predicted"/>
<dbReference type="SUPFAM" id="SSF49842">
    <property type="entry name" value="TNF-like"/>
    <property type="match status" value="1"/>
</dbReference>
<sequence>MFAGLIKTNIYRIVFLIEILQINRNKMNNNNYYLKKKDIIVIFVNLLVLSLVLYIYHVVHDLKAMLSNERLCILKTSSETYLNEGDTDNIYFDFSKMNNLKIRHTRSTRFTKFQNMSLFYLAQPNIDFEQNGSILGPWILSNKSLPVDSYPSLKLTSRRTLLEIVDQGLYLVNIQVYYLSSAMRNSFSITKVTAALNETLSVCSAVGVSGTEISCFTSVVEYFKPGESILIRLREMSSGINLNRKASHTYLSFTKLL</sequence>
<name>A0A6G0TMZ6_APHGL</name>